<evidence type="ECO:0000313" key="3">
    <source>
        <dbReference type="Proteomes" id="UP000199469"/>
    </source>
</evidence>
<dbReference type="Proteomes" id="UP000199469">
    <property type="component" value="Unassembled WGS sequence"/>
</dbReference>
<dbReference type="AlphaFoldDB" id="A0A1I0RUG9"/>
<dbReference type="PANTHER" id="PTHR32026">
    <property type="entry name" value="METHYLTRANSFERASE-LIKE PROTEIN 24"/>
    <property type="match status" value="1"/>
</dbReference>
<gene>
    <name evidence="2" type="ORF">SAMN05421841_3265</name>
</gene>
<dbReference type="NCBIfam" id="TIGR01444">
    <property type="entry name" value="fkbM_fam"/>
    <property type="match status" value="1"/>
</dbReference>
<dbReference type="SUPFAM" id="SSF53335">
    <property type="entry name" value="S-adenosyl-L-methionine-dependent methyltransferases"/>
    <property type="match status" value="1"/>
</dbReference>
<dbReference type="Pfam" id="PF05050">
    <property type="entry name" value="Methyltransf_21"/>
    <property type="match status" value="1"/>
</dbReference>
<dbReference type="InterPro" id="IPR029063">
    <property type="entry name" value="SAM-dependent_MTases_sf"/>
</dbReference>
<keyword evidence="2" id="KW-0808">Transferase</keyword>
<dbReference type="GO" id="GO:0032259">
    <property type="term" value="P:methylation"/>
    <property type="evidence" value="ECO:0007669"/>
    <property type="project" value="UniProtKB-KW"/>
</dbReference>
<evidence type="ECO:0000259" key="1">
    <source>
        <dbReference type="Pfam" id="PF05050"/>
    </source>
</evidence>
<feature type="domain" description="Methyltransferase FkbM" evidence="1">
    <location>
        <begin position="73"/>
        <end position="219"/>
    </location>
</feature>
<name>A0A1I0RUG9_9FLAO</name>
<accession>A0A1I0RUG9</accession>
<dbReference type="GO" id="GO:0008168">
    <property type="term" value="F:methyltransferase activity"/>
    <property type="evidence" value="ECO:0007669"/>
    <property type="project" value="UniProtKB-KW"/>
</dbReference>
<sequence>MLNTIHKLKRKIKFIQLSLSPTTNHLKKDISIQKKWLGNDYGGFYVATEFLDKNSIVYSFGIGEDISFDEEMIKDNNCLVFGFDPTPKSINWIKSRQVPENFKFYSSGIGDKTTVDYFYLPKNPNYVSGSLVQQNNVDSDSKIEVQLQSLQDIAHMLEHKKIDVLKMDIEGFEYNVIESILNSNVEIGQILVEVHERFFENGQQRTIDMLEKLRKHDFLVFGISETFEEISLINKNLINNKK</sequence>
<dbReference type="STRING" id="356305.SAMN05421841_3265"/>
<keyword evidence="3" id="KW-1185">Reference proteome</keyword>
<keyword evidence="2" id="KW-0489">Methyltransferase</keyword>
<proteinExistence type="predicted"/>
<dbReference type="InterPro" id="IPR006342">
    <property type="entry name" value="FkbM_mtfrase"/>
</dbReference>
<dbReference type="InterPro" id="IPR026913">
    <property type="entry name" value="METTL24"/>
</dbReference>
<evidence type="ECO:0000313" key="2">
    <source>
        <dbReference type="EMBL" id="SEW44987.1"/>
    </source>
</evidence>
<protein>
    <submittedName>
        <fullName evidence="2">Methyltransferase, FkbM family</fullName>
    </submittedName>
</protein>
<dbReference type="Gene3D" id="3.40.50.150">
    <property type="entry name" value="Vaccinia Virus protein VP39"/>
    <property type="match status" value="1"/>
</dbReference>
<organism evidence="2 3">
    <name type="scientific">Chryseobacterium wanjuense</name>
    <dbReference type="NCBI Taxonomy" id="356305"/>
    <lineage>
        <taxon>Bacteria</taxon>
        <taxon>Pseudomonadati</taxon>
        <taxon>Bacteroidota</taxon>
        <taxon>Flavobacteriia</taxon>
        <taxon>Flavobacteriales</taxon>
        <taxon>Weeksellaceae</taxon>
        <taxon>Chryseobacterium group</taxon>
        <taxon>Chryseobacterium</taxon>
    </lineage>
</organism>
<dbReference type="OrthoDB" id="9812600at2"/>
<reference evidence="3" key="1">
    <citation type="submission" date="2016-10" db="EMBL/GenBank/DDBJ databases">
        <authorList>
            <person name="Varghese N."/>
            <person name="Submissions S."/>
        </authorList>
    </citation>
    <scope>NUCLEOTIDE SEQUENCE [LARGE SCALE GENOMIC DNA]</scope>
    <source>
        <strain evidence="3">DSM 17724</strain>
    </source>
</reference>
<dbReference type="PANTHER" id="PTHR32026:SF10">
    <property type="entry name" value="METHYLTRANSFERASE-LIKE PROTEIN 24-RELATED"/>
    <property type="match status" value="1"/>
</dbReference>
<dbReference type="EMBL" id="FOIU01000002">
    <property type="protein sequence ID" value="SEW44987.1"/>
    <property type="molecule type" value="Genomic_DNA"/>
</dbReference>